<organism evidence="2 3">
    <name type="scientific">Dechloromonas denitrificans</name>
    <dbReference type="NCBI Taxonomy" id="281362"/>
    <lineage>
        <taxon>Bacteria</taxon>
        <taxon>Pseudomonadati</taxon>
        <taxon>Pseudomonadota</taxon>
        <taxon>Betaproteobacteria</taxon>
        <taxon>Rhodocyclales</taxon>
        <taxon>Azonexaceae</taxon>
        <taxon>Dechloromonas</taxon>
    </lineage>
</organism>
<evidence type="ECO:0000313" key="2">
    <source>
        <dbReference type="EMBL" id="KXB31503.1"/>
    </source>
</evidence>
<comment type="caution">
    <text evidence="2">The sequence shown here is derived from an EMBL/GenBank/DDBJ whole genome shotgun (WGS) entry which is preliminary data.</text>
</comment>
<dbReference type="SUPFAM" id="SSF141371">
    <property type="entry name" value="PilZ domain-like"/>
    <property type="match status" value="1"/>
</dbReference>
<dbReference type="STRING" id="281362.AT959_07535"/>
<evidence type="ECO:0000313" key="3">
    <source>
        <dbReference type="Proteomes" id="UP000070186"/>
    </source>
</evidence>
<proteinExistence type="predicted"/>
<sequence>MKKPINWKNVASNLLDQRRHQRIRFGNPPPVRIGYAGSIGHGVIENLSLSGLMLRTDLGLDIGHTAGCEFSLFGSPIIDVPAAVVSRVGDLFGARFQTGPINQVMIDDAISGALAQGQASILSVHELSGRKVMRITGGLNGTLRGDFMHALTRVGIEEIDLAGVTMVDQAGLALCLVATRRHAAKIGAQAECFADAWKIALAAPFDVEGL</sequence>
<evidence type="ECO:0000259" key="1">
    <source>
        <dbReference type="Pfam" id="PF07238"/>
    </source>
</evidence>
<gene>
    <name evidence="2" type="ORF">AT959_07535</name>
</gene>
<name>A0A133XKQ5_9RHOO</name>
<dbReference type="GO" id="GO:0035438">
    <property type="term" value="F:cyclic-di-GMP binding"/>
    <property type="evidence" value="ECO:0007669"/>
    <property type="project" value="InterPro"/>
</dbReference>
<reference evidence="2 3" key="1">
    <citation type="submission" date="2015-12" db="EMBL/GenBank/DDBJ databases">
        <title>Nitrous oxide reduction kinetics distinguish bacteria harboring typical versus atypical NosZ.</title>
        <authorList>
            <person name="Yoon S."/>
            <person name="Nissen S."/>
            <person name="Park D."/>
            <person name="Sanford R.A."/>
            <person name="Loeffler F.E."/>
        </authorList>
    </citation>
    <scope>NUCLEOTIDE SEQUENCE [LARGE SCALE GENOMIC DNA]</scope>
    <source>
        <strain evidence="2 3">ATCC BAA-841</strain>
    </source>
</reference>
<feature type="domain" description="PilZ" evidence="1">
    <location>
        <begin position="17"/>
        <end position="103"/>
    </location>
</feature>
<keyword evidence="3" id="KW-1185">Reference proteome</keyword>
<protein>
    <recommendedName>
        <fullName evidence="1">PilZ domain-containing protein</fullName>
    </recommendedName>
</protein>
<dbReference type="EMBL" id="LODL01000013">
    <property type="protein sequence ID" value="KXB31503.1"/>
    <property type="molecule type" value="Genomic_DNA"/>
</dbReference>
<dbReference type="Pfam" id="PF07238">
    <property type="entry name" value="PilZ"/>
    <property type="match status" value="1"/>
</dbReference>
<dbReference type="AlphaFoldDB" id="A0A133XKQ5"/>
<dbReference type="InterPro" id="IPR009875">
    <property type="entry name" value="PilZ_domain"/>
</dbReference>
<dbReference type="Proteomes" id="UP000070186">
    <property type="component" value="Unassembled WGS sequence"/>
</dbReference>
<dbReference type="Gene3D" id="2.40.10.220">
    <property type="entry name" value="predicted glycosyltransferase like domains"/>
    <property type="match status" value="1"/>
</dbReference>
<accession>A0A133XKQ5</accession>